<evidence type="ECO:0000313" key="2">
    <source>
        <dbReference type="EMBL" id="EMS50220.1"/>
    </source>
</evidence>
<feature type="region of interest" description="Disordered" evidence="1">
    <location>
        <begin position="79"/>
        <end position="114"/>
    </location>
</feature>
<sequence length="114" mass="12713">MEEAKQGEEWHLGRTWELRRRVKLRQGGRSRARRRMRRKLRGMEERWASGKGWGVAHDIELDGGLAAAQSARSCRISQDPVGNGAQAADLEAAGAWSTTAGGRGMADADERRER</sequence>
<dbReference type="EMBL" id="KD233401">
    <property type="protein sequence ID" value="EMS50220.1"/>
    <property type="molecule type" value="Genomic_DNA"/>
</dbReference>
<evidence type="ECO:0000256" key="1">
    <source>
        <dbReference type="SAM" id="MobiDB-lite"/>
    </source>
</evidence>
<protein>
    <submittedName>
        <fullName evidence="2">Uncharacterized protein</fullName>
    </submittedName>
</protein>
<organism evidence="2">
    <name type="scientific">Triticum urartu</name>
    <name type="common">Red wild einkorn</name>
    <name type="synonym">Crithodium urartu</name>
    <dbReference type="NCBI Taxonomy" id="4572"/>
    <lineage>
        <taxon>Eukaryota</taxon>
        <taxon>Viridiplantae</taxon>
        <taxon>Streptophyta</taxon>
        <taxon>Embryophyta</taxon>
        <taxon>Tracheophyta</taxon>
        <taxon>Spermatophyta</taxon>
        <taxon>Magnoliopsida</taxon>
        <taxon>Liliopsida</taxon>
        <taxon>Poales</taxon>
        <taxon>Poaceae</taxon>
        <taxon>BOP clade</taxon>
        <taxon>Pooideae</taxon>
        <taxon>Triticodae</taxon>
        <taxon>Triticeae</taxon>
        <taxon>Triticinae</taxon>
        <taxon>Triticum</taxon>
    </lineage>
</organism>
<dbReference type="AlphaFoldDB" id="M7ZCT4"/>
<proteinExistence type="predicted"/>
<feature type="compositionally biased region" description="Low complexity" evidence="1">
    <location>
        <begin position="82"/>
        <end position="95"/>
    </location>
</feature>
<reference evidence="2" key="1">
    <citation type="journal article" date="2013" name="Nature">
        <title>Draft genome of the wheat A-genome progenitor Triticum urartu.</title>
        <authorList>
            <person name="Ling H.Q."/>
            <person name="Zhao S."/>
            <person name="Liu D."/>
            <person name="Wang J."/>
            <person name="Sun H."/>
            <person name="Zhang C."/>
            <person name="Fan H."/>
            <person name="Li D."/>
            <person name="Dong L."/>
            <person name="Tao Y."/>
            <person name="Gao C."/>
            <person name="Wu H."/>
            <person name="Li Y."/>
            <person name="Cui Y."/>
            <person name="Guo X."/>
            <person name="Zheng S."/>
            <person name="Wang B."/>
            <person name="Yu K."/>
            <person name="Liang Q."/>
            <person name="Yang W."/>
            <person name="Lou X."/>
            <person name="Chen J."/>
            <person name="Feng M."/>
            <person name="Jian J."/>
            <person name="Zhang X."/>
            <person name="Luo G."/>
            <person name="Jiang Y."/>
            <person name="Liu J."/>
            <person name="Wang Z."/>
            <person name="Sha Y."/>
            <person name="Zhang B."/>
            <person name="Wu H."/>
            <person name="Tang D."/>
            <person name="Shen Q."/>
            <person name="Xue P."/>
            <person name="Zou S."/>
            <person name="Wang X."/>
            <person name="Liu X."/>
            <person name="Wang F."/>
            <person name="Yang Y."/>
            <person name="An X."/>
            <person name="Dong Z."/>
            <person name="Zhang K."/>
            <person name="Zhang X."/>
            <person name="Luo M.C."/>
            <person name="Dvorak J."/>
            <person name="Tong Y."/>
            <person name="Wang J."/>
            <person name="Yang H."/>
            <person name="Li Z."/>
            <person name="Wang D."/>
            <person name="Zhang A."/>
            <person name="Wang J."/>
        </authorList>
    </citation>
    <scope>NUCLEOTIDE SEQUENCE</scope>
</reference>
<accession>M7ZCT4</accession>
<name>M7ZCT4_TRIUA</name>
<gene>
    <name evidence="2" type="ORF">TRIUR3_19443</name>
</gene>